<organism evidence="1">
    <name type="scientific">Trichuris suis</name>
    <name type="common">pig whipworm</name>
    <dbReference type="NCBI Taxonomy" id="68888"/>
    <lineage>
        <taxon>Eukaryota</taxon>
        <taxon>Metazoa</taxon>
        <taxon>Ecdysozoa</taxon>
        <taxon>Nematoda</taxon>
        <taxon>Enoplea</taxon>
        <taxon>Dorylaimia</taxon>
        <taxon>Trichinellida</taxon>
        <taxon>Trichuridae</taxon>
        <taxon>Trichuris</taxon>
    </lineage>
</organism>
<sequence>QRTGCDVREYLLPSRLFHRWLRERLYGKSQRQNACRTLLRGGTGATNFYILDAPEDDMIRPFRPFSHEFPNCTIRNRNVDGILDFSIGSNDFQDDATATLTMLEDSREEELSASLTNRRKRPKLNTQVAMEKALKASAVVEHTAQSKYTFQANILYYESNLRLRKIKEALYIRYITTYNRDLGDVGMIWSNVIDCTNRCSLSPVSFLRRKTCNLTFEQFQLQRKDN</sequence>
<dbReference type="AlphaFoldDB" id="A0A085N2C4"/>
<gene>
    <name evidence="1" type="ORF">M514_09671</name>
</gene>
<dbReference type="EMBL" id="KL367569">
    <property type="protein sequence ID" value="KFD63620.1"/>
    <property type="molecule type" value="Genomic_DNA"/>
</dbReference>
<name>A0A085N2C4_9BILA</name>
<reference evidence="1" key="1">
    <citation type="journal article" date="2014" name="Nat. Genet.">
        <title>Genome and transcriptome of the porcine whipworm Trichuris suis.</title>
        <authorList>
            <person name="Jex A.R."/>
            <person name="Nejsum P."/>
            <person name="Schwarz E.M."/>
            <person name="Hu L."/>
            <person name="Young N.D."/>
            <person name="Hall R.S."/>
            <person name="Korhonen P.K."/>
            <person name="Liao S."/>
            <person name="Thamsborg S."/>
            <person name="Xia J."/>
            <person name="Xu P."/>
            <person name="Wang S."/>
            <person name="Scheerlinck J.P."/>
            <person name="Hofmann A."/>
            <person name="Sternberg P.W."/>
            <person name="Wang J."/>
            <person name="Gasser R.B."/>
        </authorList>
    </citation>
    <scope>NUCLEOTIDE SEQUENCE [LARGE SCALE GENOMIC DNA]</scope>
    <source>
        <strain evidence="1">DCEP-RM93F</strain>
    </source>
</reference>
<protein>
    <submittedName>
        <fullName evidence="1">Uncharacterized protein</fullName>
    </submittedName>
</protein>
<accession>A0A085N2C4</accession>
<proteinExistence type="predicted"/>
<evidence type="ECO:0000313" key="1">
    <source>
        <dbReference type="EMBL" id="KFD63620.1"/>
    </source>
</evidence>
<dbReference type="Proteomes" id="UP000030758">
    <property type="component" value="Unassembled WGS sequence"/>
</dbReference>
<feature type="non-terminal residue" evidence="1">
    <location>
        <position position="1"/>
    </location>
</feature>